<gene>
    <name evidence="2" type="ORF">ABR75_05645</name>
</gene>
<feature type="transmembrane region" description="Helical" evidence="1">
    <location>
        <begin position="43"/>
        <end position="70"/>
    </location>
</feature>
<reference evidence="2 3" key="1">
    <citation type="submission" date="2015-10" db="EMBL/GenBank/DDBJ databases">
        <title>Metagenome-Assembled Genomes uncover a global brackish microbiome.</title>
        <authorList>
            <person name="Hugerth L.W."/>
            <person name="Larsson J."/>
            <person name="Alneberg J."/>
            <person name="Lindh M.V."/>
            <person name="Legrand C."/>
            <person name="Pinhassi J."/>
            <person name="Andersson A.F."/>
        </authorList>
    </citation>
    <scope>NUCLEOTIDE SEQUENCE [LARGE SCALE GENOMIC DNA]</scope>
    <source>
        <strain evidence="2">BACL6 MAG-120924-bin43</strain>
    </source>
</reference>
<evidence type="ECO:0000313" key="3">
    <source>
        <dbReference type="Proteomes" id="UP000051017"/>
    </source>
</evidence>
<accession>A0A0R2QA08</accession>
<sequence>MNTKRLGSRSARDSSISVVELCKMVRDYVKQETLDPLRGVGRWLAWGIVGAISLLFGAVVGLIGLLRLLQAVVFDQPNGLTWAPYMIVAGFALIFIWLSLTRIQRPSLHKES</sequence>
<dbReference type="EMBL" id="LIBJ01000392">
    <property type="protein sequence ID" value="KRO45915.1"/>
    <property type="molecule type" value="Genomic_DNA"/>
</dbReference>
<keyword evidence="1" id="KW-1133">Transmembrane helix</keyword>
<dbReference type="Proteomes" id="UP000051017">
    <property type="component" value="Unassembled WGS sequence"/>
</dbReference>
<proteinExistence type="predicted"/>
<name>A0A0R2QA08_9ACTN</name>
<comment type="caution">
    <text evidence="2">The sequence shown here is derived from an EMBL/GenBank/DDBJ whole genome shotgun (WGS) entry which is preliminary data.</text>
</comment>
<organism evidence="2 3">
    <name type="scientific">Acidimicrobiia bacterium BACL6 MAG-120924-bin43</name>
    <dbReference type="NCBI Taxonomy" id="1655583"/>
    <lineage>
        <taxon>Bacteria</taxon>
        <taxon>Bacillati</taxon>
        <taxon>Actinomycetota</taxon>
        <taxon>Acidimicrobiia</taxon>
        <taxon>acIV cluster</taxon>
    </lineage>
</organism>
<protein>
    <submittedName>
        <fullName evidence="2">Uncharacterized protein</fullName>
    </submittedName>
</protein>
<feature type="transmembrane region" description="Helical" evidence="1">
    <location>
        <begin position="82"/>
        <end position="100"/>
    </location>
</feature>
<dbReference type="AlphaFoldDB" id="A0A0R2QA08"/>
<keyword evidence="1" id="KW-0472">Membrane</keyword>
<keyword evidence="1" id="KW-0812">Transmembrane</keyword>
<evidence type="ECO:0000256" key="1">
    <source>
        <dbReference type="SAM" id="Phobius"/>
    </source>
</evidence>
<evidence type="ECO:0000313" key="2">
    <source>
        <dbReference type="EMBL" id="KRO45915.1"/>
    </source>
</evidence>